<accession>A0A8S5SA37</accession>
<protein>
    <submittedName>
        <fullName evidence="1">Head Tail Connector Protein</fullName>
    </submittedName>
</protein>
<evidence type="ECO:0000313" key="1">
    <source>
        <dbReference type="EMBL" id="DAF47825.1"/>
    </source>
</evidence>
<sequence>MTYLTSNEYERLGFDEIDNFEQLEERASSVIDLYTDYFYSNVEFESDNPIRKNAVKRAVAYQINYMDTSGITTAEDKASLNSLSIGRTTINYSNNTTNAIKDNFNLSQDTLNLLNSVGFGYKKAIYDR</sequence>
<reference evidence="1" key="1">
    <citation type="journal article" date="2021" name="Proc. Natl. Acad. Sci. U.S.A.">
        <title>A Catalog of Tens of Thousands of Viruses from Human Metagenomes Reveals Hidden Associations with Chronic Diseases.</title>
        <authorList>
            <person name="Tisza M.J."/>
            <person name="Buck C.B."/>
        </authorList>
    </citation>
    <scope>NUCLEOTIDE SEQUENCE</scope>
    <source>
        <strain evidence="1">CtJjf17</strain>
    </source>
</reference>
<organism evidence="1">
    <name type="scientific">Siphoviridae sp. ctJjf17</name>
    <dbReference type="NCBI Taxonomy" id="2827839"/>
    <lineage>
        <taxon>Viruses</taxon>
        <taxon>Duplodnaviria</taxon>
        <taxon>Heunggongvirae</taxon>
        <taxon>Uroviricota</taxon>
        <taxon>Caudoviricetes</taxon>
    </lineage>
</organism>
<name>A0A8S5SA37_9CAUD</name>
<dbReference type="EMBL" id="BK032560">
    <property type="protein sequence ID" value="DAF47825.1"/>
    <property type="molecule type" value="Genomic_DNA"/>
</dbReference>
<proteinExistence type="predicted"/>